<evidence type="ECO:0000256" key="1">
    <source>
        <dbReference type="SAM" id="MobiDB-lite"/>
    </source>
</evidence>
<feature type="region of interest" description="Disordered" evidence="1">
    <location>
        <begin position="1"/>
        <end position="47"/>
    </location>
</feature>
<dbReference type="EMBL" id="CAUYUJ010005891">
    <property type="protein sequence ID" value="CAK0815336.1"/>
    <property type="molecule type" value="Genomic_DNA"/>
</dbReference>
<gene>
    <name evidence="2" type="ORF">PCOR1329_LOCUS18652</name>
</gene>
<comment type="caution">
    <text evidence="2">The sequence shown here is derived from an EMBL/GenBank/DDBJ whole genome shotgun (WGS) entry which is preliminary data.</text>
</comment>
<keyword evidence="3" id="KW-1185">Reference proteome</keyword>
<sequence length="117" mass="12290">MCTEVGTTGDDTAGPAAEAKVNTAEGGREAASSLDGPGRATREARAPAKARMSITSAVLEARQGKGGEPVFCDRARGFYISDLLVAKFFGGSTHWVQAPFASEWKDQLQEAIEKALS</sequence>
<protein>
    <submittedName>
        <fullName evidence="2">Uncharacterized protein</fullName>
    </submittedName>
</protein>
<proteinExistence type="predicted"/>
<evidence type="ECO:0000313" key="2">
    <source>
        <dbReference type="EMBL" id="CAK0815336.1"/>
    </source>
</evidence>
<evidence type="ECO:0000313" key="3">
    <source>
        <dbReference type="Proteomes" id="UP001189429"/>
    </source>
</evidence>
<organism evidence="2 3">
    <name type="scientific">Prorocentrum cordatum</name>
    <dbReference type="NCBI Taxonomy" id="2364126"/>
    <lineage>
        <taxon>Eukaryota</taxon>
        <taxon>Sar</taxon>
        <taxon>Alveolata</taxon>
        <taxon>Dinophyceae</taxon>
        <taxon>Prorocentrales</taxon>
        <taxon>Prorocentraceae</taxon>
        <taxon>Prorocentrum</taxon>
    </lineage>
</organism>
<dbReference type="Proteomes" id="UP001189429">
    <property type="component" value="Unassembled WGS sequence"/>
</dbReference>
<feature type="compositionally biased region" description="Polar residues" evidence="1">
    <location>
        <begin position="1"/>
        <end position="10"/>
    </location>
</feature>
<accession>A0ABN9RBT8</accession>
<name>A0ABN9RBT8_9DINO</name>
<reference evidence="2" key="1">
    <citation type="submission" date="2023-10" db="EMBL/GenBank/DDBJ databases">
        <authorList>
            <person name="Chen Y."/>
            <person name="Shah S."/>
            <person name="Dougan E. K."/>
            <person name="Thang M."/>
            <person name="Chan C."/>
        </authorList>
    </citation>
    <scope>NUCLEOTIDE SEQUENCE [LARGE SCALE GENOMIC DNA]</scope>
</reference>